<keyword evidence="1" id="KW-0328">Glycosyltransferase</keyword>
<feature type="compositionally biased region" description="Low complexity" evidence="3">
    <location>
        <begin position="390"/>
        <end position="409"/>
    </location>
</feature>
<keyword evidence="2" id="KW-0808">Transferase</keyword>
<evidence type="ECO:0000256" key="2">
    <source>
        <dbReference type="ARBA" id="ARBA00022679"/>
    </source>
</evidence>
<dbReference type="Gene3D" id="3.40.50.2000">
    <property type="entry name" value="Glycogen Phosphorylase B"/>
    <property type="match status" value="2"/>
</dbReference>
<dbReference type="Pfam" id="PF00534">
    <property type="entry name" value="Glycos_transf_1"/>
    <property type="match status" value="1"/>
</dbReference>
<evidence type="ECO:0000256" key="3">
    <source>
        <dbReference type="SAM" id="MobiDB-lite"/>
    </source>
</evidence>
<dbReference type="InterPro" id="IPR028098">
    <property type="entry name" value="Glyco_trans_4-like_N"/>
</dbReference>
<evidence type="ECO:0000313" key="6">
    <source>
        <dbReference type="EMBL" id="GAA2021042.1"/>
    </source>
</evidence>
<evidence type="ECO:0000259" key="4">
    <source>
        <dbReference type="Pfam" id="PF00534"/>
    </source>
</evidence>
<dbReference type="Proteomes" id="UP001501285">
    <property type="component" value="Unassembled WGS sequence"/>
</dbReference>
<organism evidence="6 7">
    <name type="scientific">Terrabacter terrae</name>
    <dbReference type="NCBI Taxonomy" id="318434"/>
    <lineage>
        <taxon>Bacteria</taxon>
        <taxon>Bacillati</taxon>
        <taxon>Actinomycetota</taxon>
        <taxon>Actinomycetes</taxon>
        <taxon>Micrococcales</taxon>
        <taxon>Intrasporangiaceae</taxon>
        <taxon>Terrabacter</taxon>
    </lineage>
</organism>
<feature type="domain" description="Glycosyltransferase subfamily 4-like N-terminal" evidence="5">
    <location>
        <begin position="1"/>
        <end position="173"/>
    </location>
</feature>
<proteinExistence type="predicted"/>
<evidence type="ECO:0000313" key="7">
    <source>
        <dbReference type="Proteomes" id="UP001501285"/>
    </source>
</evidence>
<protein>
    <recommendedName>
        <fullName evidence="8">D-inositol 3-phosphate glycosyltransferase</fullName>
    </recommendedName>
</protein>
<dbReference type="PANTHER" id="PTHR12526:SF510">
    <property type="entry name" value="D-INOSITOL 3-PHOSPHATE GLYCOSYLTRANSFERASE"/>
    <property type="match status" value="1"/>
</dbReference>
<comment type="caution">
    <text evidence="6">The sequence shown here is derived from an EMBL/GenBank/DDBJ whole genome shotgun (WGS) entry which is preliminary data.</text>
</comment>
<dbReference type="InterPro" id="IPR001296">
    <property type="entry name" value="Glyco_trans_1"/>
</dbReference>
<gene>
    <name evidence="6" type="ORF">GCM10009740_06900</name>
</gene>
<dbReference type="SUPFAM" id="SSF53756">
    <property type="entry name" value="UDP-Glycosyltransferase/glycogen phosphorylase"/>
    <property type="match status" value="1"/>
</dbReference>
<name>A0ABP5F8T1_9MICO</name>
<feature type="region of interest" description="Disordered" evidence="3">
    <location>
        <begin position="385"/>
        <end position="409"/>
    </location>
</feature>
<dbReference type="EMBL" id="BAAANB010000001">
    <property type="protein sequence ID" value="GAA2021042.1"/>
    <property type="molecule type" value="Genomic_DNA"/>
</dbReference>
<reference evidence="7" key="1">
    <citation type="journal article" date="2019" name="Int. J. Syst. Evol. Microbiol.">
        <title>The Global Catalogue of Microorganisms (GCM) 10K type strain sequencing project: providing services to taxonomists for standard genome sequencing and annotation.</title>
        <authorList>
            <consortium name="The Broad Institute Genomics Platform"/>
            <consortium name="The Broad Institute Genome Sequencing Center for Infectious Disease"/>
            <person name="Wu L."/>
            <person name="Ma J."/>
        </authorList>
    </citation>
    <scope>NUCLEOTIDE SEQUENCE [LARGE SCALE GENOMIC DNA]</scope>
    <source>
        <strain evidence="7">JCM 14283</strain>
    </source>
</reference>
<dbReference type="PANTHER" id="PTHR12526">
    <property type="entry name" value="GLYCOSYLTRANSFERASE"/>
    <property type="match status" value="1"/>
</dbReference>
<dbReference type="Pfam" id="PF13579">
    <property type="entry name" value="Glyco_trans_4_4"/>
    <property type="match status" value="1"/>
</dbReference>
<keyword evidence="7" id="KW-1185">Reference proteome</keyword>
<feature type="domain" description="Glycosyl transferase family 1" evidence="4">
    <location>
        <begin position="210"/>
        <end position="361"/>
    </location>
</feature>
<sequence length="409" mass="44270">MHTHVRELRRFLERSGHPAELVTPHGWAHGRGAALRRLVLLALFGTGAVLERVSGPAHVWWYRTSHEVFLRRTLARRLGDAGPCTVYAQCPLAARAALSARSGPHQRVVLAVHFRISQADEWADKGMVGRGGAVYRWIRSTERAVVPRVDGLVFVSEWARAALRAWLPQAGRVPSTVVHNFVANPQAGAGTQPGYAVPDVPAPRPPTAGDLVSVGSLEAVKNHRYLLRILAAARRSGHPYTLDVFGEGVERGRLLALAEELGISDLVRLQGFCRDVPDRLPGYRAYVHASYSESSSFAIMEAMAAGLPVLSSSEGALHELFDDGVEGRFWPIDDPEAAARILAELLEDGAGVTAAGRAARRRFLRDYDAGAVAPRLLRFLQGGGRGTAAGSGSFPARRPAPAGSRRARR</sequence>
<evidence type="ECO:0000259" key="5">
    <source>
        <dbReference type="Pfam" id="PF13579"/>
    </source>
</evidence>
<accession>A0ABP5F8T1</accession>
<evidence type="ECO:0000256" key="1">
    <source>
        <dbReference type="ARBA" id="ARBA00022676"/>
    </source>
</evidence>
<evidence type="ECO:0008006" key="8">
    <source>
        <dbReference type="Google" id="ProtNLM"/>
    </source>
</evidence>